<sequence length="608" mass="66862">MPRPDGSPHAPLLTLAPSSLGQGTANDEIASIFDDIADLLELEDANPFRIRAYRNASRTLRALTVDLAKIIARGEPLPKLSGIGVDLAGKINEIVTTGDCALHSRLRATLPKGLAQLLSIAGLGPKRVRHLYHDLGIETVQQLCLAAEQRRIRHLPGFGEKLEARLLSAAQKGIGKDRRLPLAHVEPLAERLARYLEQIPGVEQATVAGSLRRMRDTVGDIDILVAAAPGVKVAAQFIKYPDVATVLVQGPTRASVLLGTGLQVDLRVIEPAVYGAALVYFTGSKAHNIAIRQRAQKKGLKLSEYGVFKENRRLASGTEVDVYRALDLPWIVPELRENRGEIEAALANRLPRLIESSDLKGDLHAHTRESDGGNSLEDMALAAQAAGLQYLAITDHSHSLRVAHGLDGDRLLQQIDQIDALNGRLQGMTLLKGVEVDILEDGRLDLPDDILGRLDLVVGAVHSHFNLTRRQQTRRLLRAIDHRYFTILAHPLCRLINEREPLNLDLLAIIKAAAERGCCLELNSQPQRMDLFDLQCQIAKDQGVLISINSDAHRTADFSQLRFGVAQARRAWLEPHNVLNTRSLSALKSFLRGVGDRHTERDQSLCQR</sequence>
<dbReference type="PRINTS" id="PR00870">
    <property type="entry name" value="DNAPOLXBETA"/>
</dbReference>
<dbReference type="GO" id="GO:0003887">
    <property type="term" value="F:DNA-directed DNA polymerase activity"/>
    <property type="evidence" value="ECO:0007669"/>
    <property type="project" value="UniProtKB-KW"/>
</dbReference>
<dbReference type="Pfam" id="PF14716">
    <property type="entry name" value="HHH_8"/>
    <property type="match status" value="1"/>
</dbReference>
<evidence type="ECO:0000256" key="7">
    <source>
        <dbReference type="ARBA" id="ARBA00049244"/>
    </source>
</evidence>
<dbReference type="Gene3D" id="3.30.210.10">
    <property type="entry name" value="DNA polymerase, thumb domain"/>
    <property type="match status" value="1"/>
</dbReference>
<dbReference type="GO" id="GO:0008270">
    <property type="term" value="F:zinc ion binding"/>
    <property type="evidence" value="ECO:0007669"/>
    <property type="project" value="TreeGrafter"/>
</dbReference>
<evidence type="ECO:0000256" key="4">
    <source>
        <dbReference type="ARBA" id="ARBA00022763"/>
    </source>
</evidence>
<dbReference type="NCBIfam" id="NF006375">
    <property type="entry name" value="PRK08609.1"/>
    <property type="match status" value="1"/>
</dbReference>
<comment type="catalytic activity">
    <reaction evidence="7">
        <text>DNA(n) + a 2'-deoxyribonucleoside 5'-triphosphate = DNA(n+1) + diphosphate</text>
        <dbReference type="Rhea" id="RHEA:22508"/>
        <dbReference type="Rhea" id="RHEA-COMP:17339"/>
        <dbReference type="Rhea" id="RHEA-COMP:17340"/>
        <dbReference type="ChEBI" id="CHEBI:33019"/>
        <dbReference type="ChEBI" id="CHEBI:61560"/>
        <dbReference type="ChEBI" id="CHEBI:173112"/>
        <dbReference type="EC" id="2.7.7.7"/>
    </reaction>
</comment>
<dbReference type="Gene3D" id="1.10.150.20">
    <property type="entry name" value="5' to 3' exonuclease, C-terminal subdomain"/>
    <property type="match status" value="1"/>
</dbReference>
<keyword evidence="3" id="KW-0548">Nucleotidyltransferase</keyword>
<feature type="domain" description="Polymerase/histidinol phosphatase N-terminal" evidence="8">
    <location>
        <begin position="361"/>
        <end position="440"/>
    </location>
</feature>
<dbReference type="SUPFAM" id="SSF89550">
    <property type="entry name" value="PHP domain-like"/>
    <property type="match status" value="1"/>
</dbReference>
<evidence type="ECO:0000313" key="11">
    <source>
        <dbReference type="Proteomes" id="UP000501367"/>
    </source>
</evidence>
<keyword evidence="6" id="KW-0234">DNA repair</keyword>
<dbReference type="GO" id="GO:0004527">
    <property type="term" value="F:exonuclease activity"/>
    <property type="evidence" value="ECO:0007669"/>
    <property type="project" value="UniProtKB-KW"/>
</dbReference>
<organism evidence="10 11">
    <name type="scientific">Pseudomonas umsongensis</name>
    <dbReference type="NCBI Taxonomy" id="198618"/>
    <lineage>
        <taxon>Bacteria</taxon>
        <taxon>Pseudomonadati</taxon>
        <taxon>Pseudomonadota</taxon>
        <taxon>Gammaproteobacteria</taxon>
        <taxon>Pseudomonadales</taxon>
        <taxon>Pseudomonadaceae</taxon>
        <taxon>Pseudomonas</taxon>
    </lineage>
</organism>
<dbReference type="RefSeq" id="WP_168758133.1">
    <property type="nucleotide sequence ID" value="NZ_CP051487.1"/>
</dbReference>
<evidence type="ECO:0000259" key="8">
    <source>
        <dbReference type="SMART" id="SM00481"/>
    </source>
</evidence>
<dbReference type="CDD" id="cd00141">
    <property type="entry name" value="NT_POLXc"/>
    <property type="match status" value="1"/>
</dbReference>
<dbReference type="GO" id="GO:0006281">
    <property type="term" value="P:DNA repair"/>
    <property type="evidence" value="ECO:0007669"/>
    <property type="project" value="UniProtKB-KW"/>
</dbReference>
<gene>
    <name evidence="10" type="primary">polX</name>
    <name evidence="10" type="ORF">HGP31_15470</name>
</gene>
<dbReference type="GO" id="GO:0003677">
    <property type="term" value="F:DNA binding"/>
    <property type="evidence" value="ECO:0007669"/>
    <property type="project" value="InterPro"/>
</dbReference>
<keyword evidence="4" id="KW-0227">DNA damage</keyword>
<keyword evidence="10" id="KW-0269">Exonuclease</keyword>
<dbReference type="GO" id="GO:0042578">
    <property type="term" value="F:phosphoric ester hydrolase activity"/>
    <property type="evidence" value="ECO:0007669"/>
    <property type="project" value="TreeGrafter"/>
</dbReference>
<keyword evidence="10" id="KW-0378">Hydrolase</keyword>
<dbReference type="SUPFAM" id="SSF47802">
    <property type="entry name" value="DNA polymerase beta, N-terminal domain-like"/>
    <property type="match status" value="1"/>
</dbReference>
<dbReference type="AlphaFoldDB" id="A0AAE6ZVQ7"/>
<dbReference type="InterPro" id="IPR037160">
    <property type="entry name" value="DNA_Pol_thumb_sf"/>
</dbReference>
<dbReference type="Gene3D" id="1.10.150.110">
    <property type="entry name" value="DNA polymerase beta, N-terminal domain-like"/>
    <property type="match status" value="1"/>
</dbReference>
<dbReference type="PANTHER" id="PTHR36928">
    <property type="entry name" value="PHOSPHATASE YCDX-RELATED"/>
    <property type="match status" value="1"/>
</dbReference>
<dbReference type="Gene3D" id="3.20.20.140">
    <property type="entry name" value="Metal-dependent hydrolases"/>
    <property type="match status" value="1"/>
</dbReference>
<dbReference type="Proteomes" id="UP000501367">
    <property type="component" value="Chromosome"/>
</dbReference>
<dbReference type="InterPro" id="IPR002008">
    <property type="entry name" value="DNA_pol_X_beta-like"/>
</dbReference>
<dbReference type="InterPro" id="IPR002054">
    <property type="entry name" value="DNA-dir_DNA_pol_X"/>
</dbReference>
<keyword evidence="5" id="KW-0239">DNA-directed DNA polymerase</keyword>
<dbReference type="InterPro" id="IPR047967">
    <property type="entry name" value="PolX_PHP"/>
</dbReference>
<evidence type="ECO:0000256" key="3">
    <source>
        <dbReference type="ARBA" id="ARBA00022695"/>
    </source>
</evidence>
<evidence type="ECO:0000256" key="6">
    <source>
        <dbReference type="ARBA" id="ARBA00023204"/>
    </source>
</evidence>
<dbReference type="SMART" id="SM00481">
    <property type="entry name" value="POLIIIAc"/>
    <property type="match status" value="1"/>
</dbReference>
<dbReference type="Gene3D" id="3.30.460.10">
    <property type="entry name" value="Beta Polymerase, domain 2"/>
    <property type="match status" value="1"/>
</dbReference>
<dbReference type="EC" id="2.7.7.7" evidence="1"/>
<dbReference type="PIRSF" id="PIRSF005047">
    <property type="entry name" value="UCP005047_YshC"/>
    <property type="match status" value="1"/>
</dbReference>
<dbReference type="InterPro" id="IPR022311">
    <property type="entry name" value="PolX-like"/>
</dbReference>
<dbReference type="InterPro" id="IPR016195">
    <property type="entry name" value="Pol/histidinol_Pase-like"/>
</dbReference>
<protein>
    <recommendedName>
        <fullName evidence="1">DNA-directed DNA polymerase</fullName>
        <ecNumber evidence="1">2.7.7.7</ecNumber>
    </recommendedName>
</protein>
<dbReference type="InterPro" id="IPR027421">
    <property type="entry name" value="DNA_pol_lamdba_lyase_dom_sf"/>
</dbReference>
<feature type="domain" description="DNA-directed DNA polymerase X" evidence="9">
    <location>
        <begin position="24"/>
        <end position="337"/>
    </location>
</feature>
<dbReference type="GeneID" id="72194994"/>
<dbReference type="PANTHER" id="PTHR36928:SF1">
    <property type="entry name" value="PHOSPHATASE YCDX-RELATED"/>
    <property type="match status" value="1"/>
</dbReference>
<dbReference type="SUPFAM" id="SSF81301">
    <property type="entry name" value="Nucleotidyltransferase"/>
    <property type="match status" value="1"/>
</dbReference>
<dbReference type="InterPro" id="IPR029398">
    <property type="entry name" value="PolB_thumb"/>
</dbReference>
<dbReference type="Pfam" id="PF14791">
    <property type="entry name" value="DNA_pol_B_thumb"/>
    <property type="match status" value="1"/>
</dbReference>
<dbReference type="CDD" id="cd07436">
    <property type="entry name" value="PHP_PolX"/>
    <property type="match status" value="1"/>
</dbReference>
<evidence type="ECO:0000313" key="10">
    <source>
        <dbReference type="EMBL" id="QJC79645.1"/>
    </source>
</evidence>
<name>A0AAE6ZVQ7_9PSED</name>
<evidence type="ECO:0000259" key="9">
    <source>
        <dbReference type="SMART" id="SM00483"/>
    </source>
</evidence>
<evidence type="ECO:0000256" key="1">
    <source>
        <dbReference type="ARBA" id="ARBA00012417"/>
    </source>
</evidence>
<evidence type="ECO:0000256" key="2">
    <source>
        <dbReference type="ARBA" id="ARBA00022679"/>
    </source>
</evidence>
<dbReference type="InterPro" id="IPR010996">
    <property type="entry name" value="HHH_MUS81"/>
</dbReference>
<dbReference type="InterPro" id="IPR003141">
    <property type="entry name" value="Pol/His_phosphatase_N"/>
</dbReference>
<dbReference type="InterPro" id="IPR004013">
    <property type="entry name" value="PHP_dom"/>
</dbReference>
<accession>A0AAE6ZVQ7</accession>
<dbReference type="InterPro" id="IPR050243">
    <property type="entry name" value="PHP_phosphatase"/>
</dbReference>
<dbReference type="SMART" id="SM00483">
    <property type="entry name" value="POLXc"/>
    <property type="match status" value="1"/>
</dbReference>
<evidence type="ECO:0000256" key="5">
    <source>
        <dbReference type="ARBA" id="ARBA00022932"/>
    </source>
</evidence>
<dbReference type="GO" id="GO:0005829">
    <property type="term" value="C:cytosol"/>
    <property type="evidence" value="ECO:0007669"/>
    <property type="project" value="TreeGrafter"/>
</dbReference>
<dbReference type="EMBL" id="CP051487">
    <property type="protein sequence ID" value="QJC79645.1"/>
    <property type="molecule type" value="Genomic_DNA"/>
</dbReference>
<keyword evidence="10" id="KW-0540">Nuclease</keyword>
<keyword evidence="2" id="KW-0808">Transferase</keyword>
<dbReference type="Pfam" id="PF02811">
    <property type="entry name" value="PHP"/>
    <property type="match status" value="1"/>
</dbReference>
<proteinExistence type="predicted"/>
<reference evidence="10 11" key="1">
    <citation type="submission" date="2020-04" db="EMBL/GenBank/DDBJ databases">
        <authorList>
            <person name="Yao Y."/>
            <person name="He Z."/>
        </authorList>
    </citation>
    <scope>NUCLEOTIDE SEQUENCE [LARGE SCALE GENOMIC DNA]</scope>
    <source>
        <strain evidence="10 11">CY-1</strain>
    </source>
</reference>
<dbReference type="InterPro" id="IPR043519">
    <property type="entry name" value="NT_sf"/>
</dbReference>
<dbReference type="SUPFAM" id="SSF158702">
    <property type="entry name" value="Sec63 N-terminal domain-like"/>
    <property type="match status" value="1"/>
</dbReference>
<dbReference type="KEGG" id="pum:HGP31_15470"/>
<dbReference type="Pfam" id="PF14520">
    <property type="entry name" value="HHH_5"/>
    <property type="match status" value="1"/>
</dbReference>